<dbReference type="RefSeq" id="XP_040715162.1">
    <property type="nucleotide sequence ID" value="XM_040858462.1"/>
</dbReference>
<dbReference type="Proteomes" id="UP000193689">
    <property type="component" value="Unassembled WGS sequence"/>
</dbReference>
<feature type="compositionally biased region" description="Low complexity" evidence="1">
    <location>
        <begin position="173"/>
        <end position="187"/>
    </location>
</feature>
<dbReference type="GO" id="GO:0030139">
    <property type="term" value="C:endocytic vesicle"/>
    <property type="evidence" value="ECO:0007669"/>
    <property type="project" value="TreeGrafter"/>
</dbReference>
<feature type="compositionally biased region" description="Basic and acidic residues" evidence="1">
    <location>
        <begin position="568"/>
        <end position="580"/>
    </location>
</feature>
<protein>
    <recommendedName>
        <fullName evidence="2">VPS9 domain-containing protein</fullName>
    </recommendedName>
</protein>
<evidence type="ECO:0000259" key="2">
    <source>
        <dbReference type="PROSITE" id="PS51205"/>
    </source>
</evidence>
<dbReference type="GO" id="GO:0005829">
    <property type="term" value="C:cytosol"/>
    <property type="evidence" value="ECO:0007669"/>
    <property type="project" value="TreeGrafter"/>
</dbReference>
<dbReference type="InParanoid" id="A0A1Y2DXZ5"/>
<feature type="region of interest" description="Disordered" evidence="1">
    <location>
        <begin position="660"/>
        <end position="684"/>
    </location>
</feature>
<dbReference type="InterPro" id="IPR037191">
    <property type="entry name" value="VPS9_dom_sf"/>
</dbReference>
<reference evidence="3 4" key="1">
    <citation type="submission" date="2016-07" db="EMBL/GenBank/DDBJ databases">
        <title>Pervasive Adenine N6-methylation of Active Genes in Fungi.</title>
        <authorList>
            <consortium name="DOE Joint Genome Institute"/>
            <person name="Mondo S.J."/>
            <person name="Dannebaum R.O."/>
            <person name="Kuo R.C."/>
            <person name="Labutti K."/>
            <person name="Haridas S."/>
            <person name="Kuo A."/>
            <person name="Salamov A."/>
            <person name="Ahrendt S.R."/>
            <person name="Lipzen A."/>
            <person name="Sullivan W."/>
            <person name="Andreopoulos W.B."/>
            <person name="Clum A."/>
            <person name="Lindquist E."/>
            <person name="Daum C."/>
            <person name="Ramamoorthy G.K."/>
            <person name="Gryganskyi A."/>
            <person name="Culley D."/>
            <person name="Magnuson J.K."/>
            <person name="James T.Y."/>
            <person name="O'Malley M.A."/>
            <person name="Stajich J.E."/>
            <person name="Spatafora J.W."/>
            <person name="Visel A."/>
            <person name="Grigoriev I.V."/>
        </authorList>
    </citation>
    <scope>NUCLEOTIDE SEQUENCE [LARGE SCALE GENOMIC DNA]</scope>
    <source>
        <strain evidence="3 4">CBS 129021</strain>
    </source>
</reference>
<feature type="region of interest" description="Disordered" evidence="1">
    <location>
        <begin position="7"/>
        <end position="97"/>
    </location>
</feature>
<feature type="region of interest" description="Disordered" evidence="1">
    <location>
        <begin position="440"/>
        <end position="471"/>
    </location>
</feature>
<feature type="domain" description="VPS9" evidence="2">
    <location>
        <begin position="253"/>
        <end position="409"/>
    </location>
</feature>
<dbReference type="GO" id="GO:0005085">
    <property type="term" value="F:guanyl-nucleotide exchange factor activity"/>
    <property type="evidence" value="ECO:0007669"/>
    <property type="project" value="InterPro"/>
</dbReference>
<dbReference type="Pfam" id="PF02204">
    <property type="entry name" value="VPS9"/>
    <property type="match status" value="1"/>
</dbReference>
<dbReference type="PANTHER" id="PTHR23101:SF97">
    <property type="entry name" value="DOMAIN PROTEIN, PUTATIVE (AFU_ORTHOLOGUE AFUA_2G10890)-RELATED"/>
    <property type="match status" value="1"/>
</dbReference>
<dbReference type="OrthoDB" id="10264848at2759"/>
<dbReference type="EMBL" id="MCFJ01000008">
    <property type="protein sequence ID" value="ORY63505.1"/>
    <property type="molecule type" value="Genomic_DNA"/>
</dbReference>
<evidence type="ECO:0000313" key="4">
    <source>
        <dbReference type="Proteomes" id="UP000193689"/>
    </source>
</evidence>
<gene>
    <name evidence="3" type="ORF">BCR38DRAFT_410416</name>
</gene>
<dbReference type="PANTHER" id="PTHR23101">
    <property type="entry name" value="RAB GDP/GTP EXCHANGE FACTOR"/>
    <property type="match status" value="1"/>
</dbReference>
<feature type="region of interest" description="Disordered" evidence="1">
    <location>
        <begin position="156"/>
        <end position="206"/>
    </location>
</feature>
<comment type="caution">
    <text evidence="3">The sequence shown here is derived from an EMBL/GenBank/DDBJ whole genome shotgun (WGS) entry which is preliminary data.</text>
</comment>
<dbReference type="GO" id="GO:0031267">
    <property type="term" value="F:small GTPase binding"/>
    <property type="evidence" value="ECO:0007669"/>
    <property type="project" value="TreeGrafter"/>
</dbReference>
<proteinExistence type="predicted"/>
<dbReference type="STRING" id="1141098.A0A1Y2DXZ5"/>
<evidence type="ECO:0000256" key="1">
    <source>
        <dbReference type="SAM" id="MobiDB-lite"/>
    </source>
</evidence>
<feature type="compositionally biased region" description="Low complexity" evidence="1">
    <location>
        <begin position="597"/>
        <end position="607"/>
    </location>
</feature>
<dbReference type="FunCoup" id="A0A1Y2DXZ5">
    <property type="interactions" value="60"/>
</dbReference>
<dbReference type="GO" id="GO:0016192">
    <property type="term" value="P:vesicle-mediated transport"/>
    <property type="evidence" value="ECO:0007669"/>
    <property type="project" value="InterPro"/>
</dbReference>
<dbReference type="InterPro" id="IPR003123">
    <property type="entry name" value="VPS9"/>
</dbReference>
<organism evidence="3 4">
    <name type="scientific">Pseudomassariella vexata</name>
    <dbReference type="NCBI Taxonomy" id="1141098"/>
    <lineage>
        <taxon>Eukaryota</taxon>
        <taxon>Fungi</taxon>
        <taxon>Dikarya</taxon>
        <taxon>Ascomycota</taxon>
        <taxon>Pezizomycotina</taxon>
        <taxon>Sordariomycetes</taxon>
        <taxon>Xylariomycetidae</taxon>
        <taxon>Amphisphaeriales</taxon>
        <taxon>Pseudomassariaceae</taxon>
        <taxon>Pseudomassariella</taxon>
    </lineage>
</organism>
<dbReference type="SMART" id="SM00167">
    <property type="entry name" value="VPS9"/>
    <property type="match status" value="1"/>
</dbReference>
<accession>A0A1Y2DXZ5</accession>
<keyword evidence="4" id="KW-1185">Reference proteome</keyword>
<feature type="compositionally biased region" description="Polar residues" evidence="1">
    <location>
        <begin position="47"/>
        <end position="69"/>
    </location>
</feature>
<feature type="compositionally biased region" description="Polar residues" evidence="1">
    <location>
        <begin position="440"/>
        <end position="449"/>
    </location>
</feature>
<dbReference type="InterPro" id="IPR045046">
    <property type="entry name" value="Vps9-like"/>
</dbReference>
<feature type="compositionally biased region" description="Low complexity" evidence="1">
    <location>
        <begin position="455"/>
        <end position="471"/>
    </location>
</feature>
<dbReference type="AlphaFoldDB" id="A0A1Y2DXZ5"/>
<dbReference type="Gene3D" id="1.20.1050.80">
    <property type="entry name" value="VPS9 domain"/>
    <property type="match status" value="1"/>
</dbReference>
<feature type="region of interest" description="Disordered" evidence="1">
    <location>
        <begin position="549"/>
        <end position="610"/>
    </location>
</feature>
<evidence type="ECO:0000313" key="3">
    <source>
        <dbReference type="EMBL" id="ORY63505.1"/>
    </source>
</evidence>
<feature type="compositionally biased region" description="Acidic residues" evidence="1">
    <location>
        <begin position="82"/>
        <end position="94"/>
    </location>
</feature>
<dbReference type="GeneID" id="63774674"/>
<dbReference type="PROSITE" id="PS51205">
    <property type="entry name" value="VPS9"/>
    <property type="match status" value="1"/>
</dbReference>
<name>A0A1Y2DXZ5_9PEZI</name>
<dbReference type="SUPFAM" id="SSF109993">
    <property type="entry name" value="VPS9 domain"/>
    <property type="match status" value="1"/>
</dbReference>
<sequence length="751" mass="81847">MVYSIKAAFMAPSTPTHGSETRPRPGLLRTTRSFPRHDAQEMIDPLSRSQRANTFENGTSPEVTVTQHKSPQKHTAAKTDEPDAFEATEAEESVEVPRASVDMEDIPIELVSMTDNFIDSLSAKVHPVPPNIESLSKRFQEFYVITAQHIQTHIASLASRQSRDSSPCPPAPARASTASLLRAKAASFSKEKTKPAPTQEAEQQMLTSEELANRKKARKALEHKRVLLEEGVERRLCEGIYDRIYRHRTTQDEAQDDKLRSKTAALALVGIGPADLGVDLGEVAEDDVEGAAKKQEEISQYLDQARKDLMMMHEKRYPLGKLNQLKAAHKSIVDTLSHFHPSSSADEIMPMLIYTLITMPPEKLNVISDSMFIQRFRWEEKLEGETAYCLTNLEAAITFLETVDLASLRSNETLAGPEKGVGGFETPLKTETFPPAYTPGLSSASQSSPVIGVGTASESKPSTSSTAAKAAAQRRKLSDLIQTPSQAIGNATDSFFNTADQSFKNIQNIGNSLGDSYKLLLGKLRDSSANGKELVVPRTLDDARKLIETPSPDDDVLDSAVSVQNNDDNERPTLRKDDRVLSLVGGKKLPRDRSADSTRSARSASSSKKVVFAEDNKDKAAVAVSTASAASSSNPALVDQMRNLGNTLNPINRLSSMSMMRGFGRTTPTPAQPAAKDTASKPVDGGDLAAAFPDIATALPPKDVPQIKPPSKRFMELQNPADLKLGEVLELLRDYRRLAGALKDMGAFKES</sequence>